<keyword evidence="7 9" id="KW-1133">Transmembrane helix</keyword>
<keyword evidence="4 9" id="KW-0812">Transmembrane</keyword>
<evidence type="ECO:0000256" key="8">
    <source>
        <dbReference type="ARBA" id="ARBA00023136"/>
    </source>
</evidence>
<dbReference type="PhylomeDB" id="B4Q8I9"/>
<dbReference type="Pfam" id="PF00005">
    <property type="entry name" value="ABC_tran"/>
    <property type="match status" value="1"/>
</dbReference>
<accession>B4Q8I9</accession>
<evidence type="ECO:0000313" key="12">
    <source>
        <dbReference type="Proteomes" id="UP000000304"/>
    </source>
</evidence>
<evidence type="ECO:0000313" key="11">
    <source>
        <dbReference type="EMBL" id="EDX03506.1"/>
    </source>
</evidence>
<evidence type="ECO:0000256" key="4">
    <source>
        <dbReference type="ARBA" id="ARBA00022692"/>
    </source>
</evidence>
<comment type="similarity">
    <text evidence="2">Belongs to the ABC transporter superfamily. ABCG family. Eye pigment precursor importer (TC 3.A.1.204) subfamily.</text>
</comment>
<feature type="transmembrane region" description="Helical" evidence="9">
    <location>
        <begin position="592"/>
        <end position="612"/>
    </location>
</feature>
<proteinExistence type="inferred from homology"/>
<protein>
    <submittedName>
        <fullName evidence="11">GD23174</fullName>
    </submittedName>
</protein>
<keyword evidence="6" id="KW-0067">ATP-binding</keyword>
<dbReference type="Proteomes" id="UP000000304">
    <property type="component" value="Chromosome 2L"/>
</dbReference>
<dbReference type="EMBL" id="CM000361">
    <property type="protein sequence ID" value="EDX03506.1"/>
    <property type="molecule type" value="Genomic_DNA"/>
</dbReference>
<reference evidence="11 12" key="1">
    <citation type="journal article" date="2007" name="Nature">
        <title>Evolution of genes and genomes on the Drosophila phylogeny.</title>
        <authorList>
            <consortium name="Drosophila 12 Genomes Consortium"/>
            <person name="Clark A.G."/>
            <person name="Eisen M.B."/>
            <person name="Smith D.R."/>
            <person name="Bergman C.M."/>
            <person name="Oliver B."/>
            <person name="Markow T.A."/>
            <person name="Kaufman T.C."/>
            <person name="Kellis M."/>
            <person name="Gelbart W."/>
            <person name="Iyer V.N."/>
            <person name="Pollard D.A."/>
            <person name="Sackton T.B."/>
            <person name="Larracuente A.M."/>
            <person name="Singh N.D."/>
            <person name="Abad J.P."/>
            <person name="Abt D.N."/>
            <person name="Adryan B."/>
            <person name="Aguade M."/>
            <person name="Akashi H."/>
            <person name="Anderson W.W."/>
            <person name="Aquadro C.F."/>
            <person name="Ardell D.H."/>
            <person name="Arguello R."/>
            <person name="Artieri C.G."/>
            <person name="Barbash D.A."/>
            <person name="Barker D."/>
            <person name="Barsanti P."/>
            <person name="Batterham P."/>
            <person name="Batzoglou S."/>
            <person name="Begun D."/>
            <person name="Bhutkar A."/>
            <person name="Blanco E."/>
            <person name="Bosak S.A."/>
            <person name="Bradley R.K."/>
            <person name="Brand A.D."/>
            <person name="Brent M.R."/>
            <person name="Brooks A.N."/>
            <person name="Brown R.H."/>
            <person name="Butlin R.K."/>
            <person name="Caggese C."/>
            <person name="Calvi B.R."/>
            <person name="Bernardo de Carvalho A."/>
            <person name="Caspi A."/>
            <person name="Castrezana S."/>
            <person name="Celniker S.E."/>
            <person name="Chang J.L."/>
            <person name="Chapple C."/>
            <person name="Chatterji S."/>
            <person name="Chinwalla A."/>
            <person name="Civetta A."/>
            <person name="Clifton S.W."/>
            <person name="Comeron J.M."/>
            <person name="Costello J.C."/>
            <person name="Coyne J.A."/>
            <person name="Daub J."/>
            <person name="David R.G."/>
            <person name="Delcher A.L."/>
            <person name="Delehaunty K."/>
            <person name="Do C.B."/>
            <person name="Ebling H."/>
            <person name="Edwards K."/>
            <person name="Eickbush T."/>
            <person name="Evans J.D."/>
            <person name="Filipski A."/>
            <person name="Findeiss S."/>
            <person name="Freyhult E."/>
            <person name="Fulton L."/>
            <person name="Fulton R."/>
            <person name="Garcia A.C."/>
            <person name="Gardiner A."/>
            <person name="Garfield D.A."/>
            <person name="Garvin B.E."/>
            <person name="Gibson G."/>
            <person name="Gilbert D."/>
            <person name="Gnerre S."/>
            <person name="Godfrey J."/>
            <person name="Good R."/>
            <person name="Gotea V."/>
            <person name="Gravely B."/>
            <person name="Greenberg A.J."/>
            <person name="Griffiths-Jones S."/>
            <person name="Gross S."/>
            <person name="Guigo R."/>
            <person name="Gustafson E.A."/>
            <person name="Haerty W."/>
            <person name="Hahn M.W."/>
            <person name="Halligan D.L."/>
            <person name="Halpern A.L."/>
            <person name="Halter G.M."/>
            <person name="Han M.V."/>
            <person name="Heger A."/>
            <person name="Hillier L."/>
            <person name="Hinrichs A.S."/>
            <person name="Holmes I."/>
            <person name="Hoskins R.A."/>
            <person name="Hubisz M.J."/>
            <person name="Hultmark D."/>
            <person name="Huntley M.A."/>
            <person name="Jaffe D.B."/>
            <person name="Jagadeeshan S."/>
            <person name="Jeck W.R."/>
            <person name="Johnson J."/>
            <person name="Jones C.D."/>
            <person name="Jordan W.C."/>
            <person name="Karpen G.H."/>
            <person name="Kataoka E."/>
            <person name="Keightley P.D."/>
            <person name="Kheradpour P."/>
            <person name="Kirkness E.F."/>
            <person name="Koerich L.B."/>
            <person name="Kristiansen K."/>
            <person name="Kudrna D."/>
            <person name="Kulathinal R.J."/>
            <person name="Kumar S."/>
            <person name="Kwok R."/>
            <person name="Lander E."/>
            <person name="Langley C.H."/>
            <person name="Lapoint R."/>
            <person name="Lazzaro B.P."/>
            <person name="Lee S.J."/>
            <person name="Levesque L."/>
            <person name="Li R."/>
            <person name="Lin C.F."/>
            <person name="Lin M.F."/>
            <person name="Lindblad-Toh K."/>
            <person name="Llopart A."/>
            <person name="Long M."/>
            <person name="Low L."/>
            <person name="Lozovsky E."/>
            <person name="Lu J."/>
            <person name="Luo M."/>
            <person name="Machado C.A."/>
            <person name="Makalowski W."/>
            <person name="Marzo M."/>
            <person name="Matsuda M."/>
            <person name="Matzkin L."/>
            <person name="McAllister B."/>
            <person name="McBride C.S."/>
            <person name="McKernan B."/>
            <person name="McKernan K."/>
            <person name="Mendez-Lago M."/>
            <person name="Minx P."/>
            <person name="Mollenhauer M.U."/>
            <person name="Montooth K."/>
            <person name="Mount S.M."/>
            <person name="Mu X."/>
            <person name="Myers E."/>
            <person name="Negre B."/>
            <person name="Newfeld S."/>
            <person name="Nielsen R."/>
            <person name="Noor M.A."/>
            <person name="O'Grady P."/>
            <person name="Pachter L."/>
            <person name="Papaceit M."/>
            <person name="Parisi M.J."/>
            <person name="Parisi M."/>
            <person name="Parts L."/>
            <person name="Pedersen J.S."/>
            <person name="Pesole G."/>
            <person name="Phillippy A.M."/>
            <person name="Ponting C.P."/>
            <person name="Pop M."/>
            <person name="Porcelli D."/>
            <person name="Powell J.R."/>
            <person name="Prohaska S."/>
            <person name="Pruitt K."/>
            <person name="Puig M."/>
            <person name="Quesneville H."/>
            <person name="Ram K.R."/>
            <person name="Rand D."/>
            <person name="Rasmussen M.D."/>
            <person name="Reed L.K."/>
            <person name="Reenan R."/>
            <person name="Reily A."/>
            <person name="Remington K.A."/>
            <person name="Rieger T.T."/>
            <person name="Ritchie M.G."/>
            <person name="Robin C."/>
            <person name="Rogers Y.H."/>
            <person name="Rohde C."/>
            <person name="Rozas J."/>
            <person name="Rubenfield M.J."/>
            <person name="Ruiz A."/>
            <person name="Russo S."/>
            <person name="Salzberg S.L."/>
            <person name="Sanchez-Gracia A."/>
            <person name="Saranga D.J."/>
            <person name="Sato H."/>
            <person name="Schaeffer S.W."/>
            <person name="Schatz M.C."/>
            <person name="Schlenke T."/>
            <person name="Schwartz R."/>
            <person name="Segarra C."/>
            <person name="Singh R.S."/>
            <person name="Sirot L."/>
            <person name="Sirota M."/>
            <person name="Sisneros N.B."/>
            <person name="Smith C.D."/>
            <person name="Smith T.F."/>
            <person name="Spieth J."/>
            <person name="Stage D.E."/>
            <person name="Stark A."/>
            <person name="Stephan W."/>
            <person name="Strausberg R.L."/>
            <person name="Strempel S."/>
            <person name="Sturgill D."/>
            <person name="Sutton G."/>
            <person name="Sutton G.G."/>
            <person name="Tao W."/>
            <person name="Teichmann S."/>
            <person name="Tobari Y.N."/>
            <person name="Tomimura Y."/>
            <person name="Tsolas J.M."/>
            <person name="Valente V.L."/>
            <person name="Venter E."/>
            <person name="Venter J.C."/>
            <person name="Vicario S."/>
            <person name="Vieira F.G."/>
            <person name="Vilella A.J."/>
            <person name="Villasante A."/>
            <person name="Walenz B."/>
            <person name="Wang J."/>
            <person name="Wasserman M."/>
            <person name="Watts T."/>
            <person name="Wilson D."/>
            <person name="Wilson R.K."/>
            <person name="Wing R.A."/>
            <person name="Wolfner M.F."/>
            <person name="Wong A."/>
            <person name="Wong G.K."/>
            <person name="Wu C.I."/>
            <person name="Wu G."/>
            <person name="Yamamoto D."/>
            <person name="Yang H.P."/>
            <person name="Yang S.P."/>
            <person name="Yorke J.A."/>
            <person name="Yoshida K."/>
            <person name="Zdobnov E."/>
            <person name="Zhang P."/>
            <person name="Zhang Y."/>
            <person name="Zimin A.V."/>
            <person name="Baldwin J."/>
            <person name="Abdouelleil A."/>
            <person name="Abdulkadir J."/>
            <person name="Abebe A."/>
            <person name="Abera B."/>
            <person name="Abreu J."/>
            <person name="Acer S.C."/>
            <person name="Aftuck L."/>
            <person name="Alexander A."/>
            <person name="An P."/>
            <person name="Anderson E."/>
            <person name="Anderson S."/>
            <person name="Arachi H."/>
            <person name="Azer M."/>
            <person name="Bachantsang P."/>
            <person name="Barry A."/>
            <person name="Bayul T."/>
            <person name="Berlin A."/>
            <person name="Bessette D."/>
            <person name="Bloom T."/>
            <person name="Blye J."/>
            <person name="Boguslavskiy L."/>
            <person name="Bonnet C."/>
            <person name="Boukhgalter B."/>
            <person name="Bourzgui I."/>
            <person name="Brown A."/>
            <person name="Cahill P."/>
            <person name="Channer S."/>
            <person name="Cheshatsang Y."/>
            <person name="Chuda L."/>
            <person name="Citroen M."/>
            <person name="Collymore A."/>
            <person name="Cooke P."/>
            <person name="Costello M."/>
            <person name="D'Aco K."/>
            <person name="Daza R."/>
            <person name="De Haan G."/>
            <person name="DeGray S."/>
            <person name="DeMaso C."/>
            <person name="Dhargay N."/>
            <person name="Dooley K."/>
            <person name="Dooley E."/>
            <person name="Doricent M."/>
            <person name="Dorje P."/>
            <person name="Dorjee K."/>
            <person name="Dupes A."/>
            <person name="Elong R."/>
            <person name="Falk J."/>
            <person name="Farina A."/>
            <person name="Faro S."/>
            <person name="Ferguson D."/>
            <person name="Fisher S."/>
            <person name="Foley C.D."/>
            <person name="Franke A."/>
            <person name="Friedrich D."/>
            <person name="Gadbois L."/>
            <person name="Gearin G."/>
            <person name="Gearin C.R."/>
            <person name="Giannoukos G."/>
            <person name="Goode T."/>
            <person name="Graham J."/>
            <person name="Grandbois E."/>
            <person name="Grewal S."/>
            <person name="Gyaltsen K."/>
            <person name="Hafez N."/>
            <person name="Hagos B."/>
            <person name="Hall J."/>
            <person name="Henson C."/>
            <person name="Hollinger A."/>
            <person name="Honan T."/>
            <person name="Huard M.D."/>
            <person name="Hughes L."/>
            <person name="Hurhula B."/>
            <person name="Husby M.E."/>
            <person name="Kamat A."/>
            <person name="Kanga B."/>
            <person name="Kashin S."/>
            <person name="Khazanovich D."/>
            <person name="Kisner P."/>
            <person name="Lance K."/>
            <person name="Lara M."/>
            <person name="Lee W."/>
            <person name="Lennon N."/>
            <person name="Letendre F."/>
            <person name="LeVine R."/>
            <person name="Lipovsky A."/>
            <person name="Liu X."/>
            <person name="Liu J."/>
            <person name="Liu S."/>
            <person name="Lokyitsang T."/>
            <person name="Lokyitsang Y."/>
            <person name="Lubonja R."/>
            <person name="Lui A."/>
            <person name="MacDonald P."/>
            <person name="Magnisalis V."/>
            <person name="Maru K."/>
            <person name="Matthews C."/>
            <person name="McCusker W."/>
            <person name="McDonough S."/>
            <person name="Mehta T."/>
            <person name="Meldrim J."/>
            <person name="Meneus L."/>
            <person name="Mihai O."/>
            <person name="Mihalev A."/>
            <person name="Mihova T."/>
            <person name="Mittelman R."/>
            <person name="Mlenga V."/>
            <person name="Montmayeur A."/>
            <person name="Mulrain L."/>
            <person name="Navidi A."/>
            <person name="Naylor J."/>
            <person name="Negash T."/>
            <person name="Nguyen T."/>
            <person name="Nguyen N."/>
            <person name="Nicol R."/>
            <person name="Norbu C."/>
            <person name="Norbu N."/>
            <person name="Novod N."/>
            <person name="O'Neill B."/>
            <person name="Osman S."/>
            <person name="Markiewicz E."/>
            <person name="Oyono O.L."/>
            <person name="Patti C."/>
            <person name="Phunkhang P."/>
            <person name="Pierre F."/>
            <person name="Priest M."/>
            <person name="Raghuraman S."/>
            <person name="Rege F."/>
            <person name="Reyes R."/>
            <person name="Rise C."/>
            <person name="Rogov P."/>
            <person name="Ross K."/>
            <person name="Ryan E."/>
            <person name="Settipalli S."/>
            <person name="Shea T."/>
            <person name="Sherpa N."/>
            <person name="Shi L."/>
            <person name="Shih D."/>
            <person name="Sparrow T."/>
            <person name="Spaulding J."/>
            <person name="Stalker J."/>
            <person name="Stange-Thomann N."/>
            <person name="Stavropoulos S."/>
            <person name="Stone C."/>
            <person name="Strader C."/>
            <person name="Tesfaye S."/>
            <person name="Thomson T."/>
            <person name="Thoulutsang Y."/>
            <person name="Thoulutsang D."/>
            <person name="Topham K."/>
            <person name="Topping I."/>
            <person name="Tsamla T."/>
            <person name="Vassiliev H."/>
            <person name="Vo A."/>
            <person name="Wangchuk T."/>
            <person name="Wangdi T."/>
            <person name="Weiand M."/>
            <person name="Wilkinson J."/>
            <person name="Wilson A."/>
            <person name="Yadav S."/>
            <person name="Young G."/>
            <person name="Yu Q."/>
            <person name="Zembek L."/>
            <person name="Zhong D."/>
            <person name="Zimmer A."/>
            <person name="Zwirko Z."/>
            <person name="Jaffe D.B."/>
            <person name="Alvarez P."/>
            <person name="Brockman W."/>
            <person name="Butler J."/>
            <person name="Chin C."/>
            <person name="Gnerre S."/>
            <person name="Grabherr M."/>
            <person name="Kleber M."/>
            <person name="Mauceli E."/>
            <person name="MacCallum I."/>
        </authorList>
    </citation>
    <scope>NUCLEOTIDE SEQUENCE [LARGE SCALE GENOMIC DNA]</scope>
    <source>
        <strain evidence="12">white501</strain>
    </source>
</reference>
<dbReference type="InterPro" id="IPR017871">
    <property type="entry name" value="ABC_transporter-like_CS"/>
</dbReference>
<dbReference type="STRING" id="7240.B4Q8I9"/>
<dbReference type="CDD" id="cd03213">
    <property type="entry name" value="ABCG_EPDR"/>
    <property type="match status" value="1"/>
</dbReference>
<feature type="transmembrane region" description="Helical" evidence="9">
    <location>
        <begin position="481"/>
        <end position="504"/>
    </location>
</feature>
<dbReference type="InterPro" id="IPR003439">
    <property type="entry name" value="ABC_transporter-like_ATP-bd"/>
</dbReference>
<dbReference type="AlphaFoldDB" id="B4Q8I9"/>
<evidence type="ECO:0000256" key="2">
    <source>
        <dbReference type="ARBA" id="ARBA00005814"/>
    </source>
</evidence>
<keyword evidence="5" id="KW-0547">Nucleotide-binding</keyword>
<evidence type="ECO:0000259" key="10">
    <source>
        <dbReference type="PROSITE" id="PS50893"/>
    </source>
</evidence>
<dbReference type="SMR" id="B4Q8I9"/>
<feature type="transmembrane region" description="Helical" evidence="9">
    <location>
        <begin position="675"/>
        <end position="697"/>
    </location>
</feature>
<dbReference type="HOGENOM" id="CLU_000604_57_6_1"/>
<gene>
    <name evidence="11" type="primary">Dsim\GD23174</name>
    <name evidence="11" type="ORF">Dsim_GD23174</name>
</gene>
<evidence type="ECO:0000256" key="9">
    <source>
        <dbReference type="SAM" id="Phobius"/>
    </source>
</evidence>
<dbReference type="OrthoDB" id="66620at2759"/>
<name>B4Q8I9_DROSI</name>
<dbReference type="SMART" id="SM00382">
    <property type="entry name" value="AAA"/>
    <property type="match status" value="1"/>
</dbReference>
<keyword evidence="12" id="KW-1185">Reference proteome</keyword>
<dbReference type="GO" id="GO:0005886">
    <property type="term" value="C:plasma membrane"/>
    <property type="evidence" value="ECO:0007669"/>
    <property type="project" value="TreeGrafter"/>
</dbReference>
<dbReference type="PANTHER" id="PTHR48041:SF32">
    <property type="entry name" value="PROTEIN WHITE-LIKE PROTEIN"/>
    <property type="match status" value="1"/>
</dbReference>
<dbReference type="GO" id="GO:0016887">
    <property type="term" value="F:ATP hydrolysis activity"/>
    <property type="evidence" value="ECO:0007669"/>
    <property type="project" value="InterPro"/>
</dbReference>
<dbReference type="Pfam" id="PF01061">
    <property type="entry name" value="ABC2_membrane"/>
    <property type="match status" value="1"/>
</dbReference>
<evidence type="ECO:0000256" key="7">
    <source>
        <dbReference type="ARBA" id="ARBA00022989"/>
    </source>
</evidence>
<evidence type="ECO:0000256" key="6">
    <source>
        <dbReference type="ARBA" id="ARBA00022840"/>
    </source>
</evidence>
<dbReference type="InterPro" id="IPR027417">
    <property type="entry name" value="P-loop_NTPase"/>
</dbReference>
<dbReference type="GO" id="GO:0140359">
    <property type="term" value="F:ABC-type transporter activity"/>
    <property type="evidence" value="ECO:0007669"/>
    <property type="project" value="InterPro"/>
</dbReference>
<dbReference type="PROSITE" id="PS50893">
    <property type="entry name" value="ABC_TRANSPORTER_2"/>
    <property type="match status" value="1"/>
</dbReference>
<feature type="domain" description="ABC transporter" evidence="10">
    <location>
        <begin position="15"/>
        <end position="248"/>
    </location>
</feature>
<dbReference type="InterPro" id="IPR013525">
    <property type="entry name" value="ABC2_TM"/>
</dbReference>
<dbReference type="InterPro" id="IPR003593">
    <property type="entry name" value="AAA+_ATPase"/>
</dbReference>
<dbReference type="InterPro" id="IPR050352">
    <property type="entry name" value="ABCG_transporters"/>
</dbReference>
<feature type="transmembrane region" description="Helical" evidence="9">
    <location>
        <begin position="449"/>
        <end position="469"/>
    </location>
</feature>
<feature type="transmembrane region" description="Helical" evidence="9">
    <location>
        <begin position="564"/>
        <end position="586"/>
    </location>
</feature>
<organism evidence="11 12">
    <name type="scientific">Drosophila simulans</name>
    <name type="common">Fruit fly</name>
    <dbReference type="NCBI Taxonomy" id="7240"/>
    <lineage>
        <taxon>Eukaryota</taxon>
        <taxon>Metazoa</taxon>
        <taxon>Ecdysozoa</taxon>
        <taxon>Arthropoda</taxon>
        <taxon>Hexapoda</taxon>
        <taxon>Insecta</taxon>
        <taxon>Pterygota</taxon>
        <taxon>Neoptera</taxon>
        <taxon>Endopterygota</taxon>
        <taxon>Diptera</taxon>
        <taxon>Brachycera</taxon>
        <taxon>Muscomorpha</taxon>
        <taxon>Ephydroidea</taxon>
        <taxon>Drosophilidae</taxon>
        <taxon>Drosophila</taxon>
        <taxon>Sophophora</taxon>
    </lineage>
</organism>
<evidence type="ECO:0000256" key="3">
    <source>
        <dbReference type="ARBA" id="ARBA00022448"/>
    </source>
</evidence>
<dbReference type="PROSITE" id="PS00211">
    <property type="entry name" value="ABC_TRANSPORTER_1"/>
    <property type="match status" value="1"/>
</dbReference>
<keyword evidence="3" id="KW-0813">Transport</keyword>
<dbReference type="PANTHER" id="PTHR48041">
    <property type="entry name" value="ABC TRANSPORTER G FAMILY MEMBER 28"/>
    <property type="match status" value="1"/>
</dbReference>
<dbReference type="Gene3D" id="3.40.50.300">
    <property type="entry name" value="P-loop containing nucleotide triphosphate hydrolases"/>
    <property type="match status" value="1"/>
</dbReference>
<dbReference type="SUPFAM" id="SSF52540">
    <property type="entry name" value="P-loop containing nucleoside triphosphate hydrolases"/>
    <property type="match status" value="1"/>
</dbReference>
<evidence type="ECO:0000256" key="5">
    <source>
        <dbReference type="ARBA" id="ARBA00022741"/>
    </source>
</evidence>
<comment type="subcellular location">
    <subcellularLocation>
        <location evidence="1">Membrane</location>
        <topology evidence="1">Multi-pass membrane protein</topology>
    </subcellularLocation>
</comment>
<sequence>MDSSKLLKNVYGIDIHFEDLVYQVNVPKKQEKKSVLKGIKGTFKSGELTAIMGPSGAGKSSLMNILTGLTKSGVSGKIEIGKARKLCGYIMQDDHFFPYFTVEETMLMAATLKISNQCVSLKEKRTLIDYLLNSLKLTKTRQTKCSNLSGGQKKRLSIALELIDNPAVLFLDEPTTGLDSSSSFDTIQLLRGLANEGRTIVCTIHQPSTNIYNLFNLVYVLSAGRCTYQGTPQNTVMFLSSVGLECPPYHNPADFLLECANGDYGDQTEALAEAAKDIRWRYDQQLMQGEDADAPSETQVAKFNESQSPGQVQVQVQKIEIQNMESSKDLTKHTYPPTEYMRLWLLIGRCHLQFFGDWALAEAAKDIRWRYDQQLMQGEDADAPSETQVAKFNESQSPGQVQVQVQKIEIQNMESSKDLTKHTYPPTEYMRLWLLIGRCHLQFFRDWTLTYLKLGIHVLCSILIGLFFGDSGSNATKQISNVGMIMIHCVYLWYTTIMPGILRYPAEIEIIRKETFNNWYKLRTYYLATIITSTPVHIIFSTVYITIGYLMTDQPVEMDRFVKYLLSAVVVTICADGLGVFLGTVLNPVNGTFVGAVSTSCMLMFSGFLILLNHIPAAMRFMAYISPLRYALENMVISLYGNQRGQLICPPTEFYCHFKNAVTVLRQFGMEGGDFGYNILMILIQIAIFKVLAYFTLKHKIKTN</sequence>
<dbReference type="OMA" id="TEQPVEM"/>
<dbReference type="FunFam" id="3.40.50.300:FF:001077">
    <property type="entry name" value="Uncharacterized protein, isoform A"/>
    <property type="match status" value="1"/>
</dbReference>
<feature type="transmembrane region" description="Helical" evidence="9">
    <location>
        <begin position="524"/>
        <end position="552"/>
    </location>
</feature>
<evidence type="ECO:0000256" key="1">
    <source>
        <dbReference type="ARBA" id="ARBA00004141"/>
    </source>
</evidence>
<dbReference type="GO" id="GO:0005524">
    <property type="term" value="F:ATP binding"/>
    <property type="evidence" value="ECO:0007669"/>
    <property type="project" value="UniProtKB-KW"/>
</dbReference>
<keyword evidence="8 9" id="KW-0472">Membrane</keyword>